<evidence type="ECO:0000256" key="3">
    <source>
        <dbReference type="RuleBase" id="RU003476"/>
    </source>
</evidence>
<dbReference type="PROSITE" id="PS51462">
    <property type="entry name" value="NUDIX"/>
    <property type="match status" value="1"/>
</dbReference>
<proteinExistence type="inferred from homology"/>
<dbReference type="InterPro" id="IPR015797">
    <property type="entry name" value="NUDIX_hydrolase-like_dom_sf"/>
</dbReference>
<gene>
    <name evidence="5" type="ORF">ABIC99_002668</name>
    <name evidence="6" type="ORF">EWH46_03660</name>
</gene>
<evidence type="ECO:0000313" key="7">
    <source>
        <dbReference type="Proteomes" id="UP000323522"/>
    </source>
</evidence>
<dbReference type="Gene3D" id="3.90.79.10">
    <property type="entry name" value="Nucleoside Triphosphate Pyrophosphohydrolase"/>
    <property type="match status" value="1"/>
</dbReference>
<feature type="domain" description="Nudix hydrolase" evidence="4">
    <location>
        <begin position="5"/>
        <end position="121"/>
    </location>
</feature>
<dbReference type="PANTHER" id="PTHR43046:SF14">
    <property type="entry name" value="MUTT_NUDIX FAMILY PROTEIN"/>
    <property type="match status" value="1"/>
</dbReference>
<accession>A0A5C1PXL4</accession>
<dbReference type="EMBL" id="CP035708">
    <property type="protein sequence ID" value="QEM99960.1"/>
    <property type="molecule type" value="Genomic_DNA"/>
</dbReference>
<reference evidence="5 8" key="2">
    <citation type="submission" date="2024-06" db="EMBL/GenBank/DDBJ databases">
        <title>Genomic Encyclopedia of Type Strains, Phase IV (KMG-IV): sequencing the most valuable type-strain genomes for metagenomic binning, comparative biology and taxonomic classification.</title>
        <authorList>
            <person name="Goeker M."/>
        </authorList>
    </citation>
    <scope>NUCLEOTIDE SEQUENCE [LARGE SCALE GENOMIC DNA]</scope>
    <source>
        <strain evidence="5 8">D-501</strain>
    </source>
</reference>
<dbReference type="PRINTS" id="PR00502">
    <property type="entry name" value="NUDIXFAMILY"/>
</dbReference>
<keyword evidence="2 3" id="KW-0378">Hydrolase</keyword>
<dbReference type="Pfam" id="PF00293">
    <property type="entry name" value="NUDIX"/>
    <property type="match status" value="1"/>
</dbReference>
<sequence>MSHINKKRPRATVIVETGEGILLVRMRADLFMLPGGGIERGEQPICAAIRELKEETGLDSCAAAFLFEHESRHHQHHVFHILARGTPEPDSEIVELGVYREATSHEIYASHVQIIGRFLGGSSRIVMPAQAGSHEVRR</sequence>
<dbReference type="PANTHER" id="PTHR43046">
    <property type="entry name" value="GDP-MANNOSE MANNOSYL HYDROLASE"/>
    <property type="match status" value="1"/>
</dbReference>
<organism evidence="6 7">
    <name type="scientific">Sphaerotilus sulfidivorans</name>
    <dbReference type="NCBI Taxonomy" id="639200"/>
    <lineage>
        <taxon>Bacteria</taxon>
        <taxon>Pseudomonadati</taxon>
        <taxon>Pseudomonadota</taxon>
        <taxon>Betaproteobacteria</taxon>
        <taxon>Burkholderiales</taxon>
        <taxon>Sphaerotilaceae</taxon>
        <taxon>Sphaerotilus</taxon>
    </lineage>
</organism>
<dbReference type="Proteomes" id="UP000323522">
    <property type="component" value="Chromosome"/>
</dbReference>
<comment type="cofactor">
    <cofactor evidence="1">
        <name>Mg(2+)</name>
        <dbReference type="ChEBI" id="CHEBI:18420"/>
    </cofactor>
</comment>
<protein>
    <submittedName>
        <fullName evidence="5">8-oxo-dGTP pyrophosphatase MutT (NUDIX family)</fullName>
    </submittedName>
    <submittedName>
        <fullName evidence="6">NUDIX domain-containing protein</fullName>
    </submittedName>
</protein>
<dbReference type="KEGG" id="snn:EWH46_03660"/>
<evidence type="ECO:0000313" key="5">
    <source>
        <dbReference type="EMBL" id="MET3604844.1"/>
    </source>
</evidence>
<dbReference type="Proteomes" id="UP001549111">
    <property type="component" value="Unassembled WGS sequence"/>
</dbReference>
<evidence type="ECO:0000256" key="1">
    <source>
        <dbReference type="ARBA" id="ARBA00001946"/>
    </source>
</evidence>
<dbReference type="OrthoDB" id="9791228at2"/>
<evidence type="ECO:0000313" key="8">
    <source>
        <dbReference type="Proteomes" id="UP001549111"/>
    </source>
</evidence>
<dbReference type="EMBL" id="JBEPLS010000010">
    <property type="protein sequence ID" value="MET3604844.1"/>
    <property type="molecule type" value="Genomic_DNA"/>
</dbReference>
<evidence type="ECO:0000256" key="2">
    <source>
        <dbReference type="ARBA" id="ARBA00022801"/>
    </source>
</evidence>
<dbReference type="AlphaFoldDB" id="A0A5C1PXL4"/>
<evidence type="ECO:0000313" key="6">
    <source>
        <dbReference type="EMBL" id="QEM99960.1"/>
    </source>
</evidence>
<keyword evidence="8" id="KW-1185">Reference proteome</keyword>
<dbReference type="SUPFAM" id="SSF55811">
    <property type="entry name" value="Nudix"/>
    <property type="match status" value="1"/>
</dbReference>
<comment type="similarity">
    <text evidence="3">Belongs to the Nudix hydrolase family.</text>
</comment>
<dbReference type="InterPro" id="IPR000086">
    <property type="entry name" value="NUDIX_hydrolase_dom"/>
</dbReference>
<dbReference type="PROSITE" id="PS00893">
    <property type="entry name" value="NUDIX_BOX"/>
    <property type="match status" value="1"/>
</dbReference>
<dbReference type="InterPro" id="IPR020084">
    <property type="entry name" value="NUDIX_hydrolase_CS"/>
</dbReference>
<evidence type="ECO:0000259" key="4">
    <source>
        <dbReference type="PROSITE" id="PS51462"/>
    </source>
</evidence>
<reference evidence="6 7" key="1">
    <citation type="submission" date="2019-02" db="EMBL/GenBank/DDBJ databases">
        <title>Complete Genome Sequence and Methylome Analysis of Sphaerotilus natans subsp. sulfidivorans D-507.</title>
        <authorList>
            <person name="Fomenkov A."/>
            <person name="Gridneva E."/>
            <person name="Smolyakov D."/>
            <person name="Dubinina G."/>
            <person name="Vincze T."/>
            <person name="Grabovich M."/>
            <person name="Roberts R.J."/>
        </authorList>
    </citation>
    <scope>NUCLEOTIDE SEQUENCE [LARGE SCALE GENOMIC DNA]</scope>
    <source>
        <strain evidence="6 7">D-507</strain>
    </source>
</reference>
<dbReference type="GO" id="GO:0016787">
    <property type="term" value="F:hydrolase activity"/>
    <property type="evidence" value="ECO:0007669"/>
    <property type="project" value="UniProtKB-KW"/>
</dbReference>
<dbReference type="InterPro" id="IPR020476">
    <property type="entry name" value="Nudix_hydrolase"/>
</dbReference>
<dbReference type="RefSeq" id="WP_149502709.1">
    <property type="nucleotide sequence ID" value="NZ_CP035708.1"/>
</dbReference>
<name>A0A5C1PXL4_9BURK</name>